<proteinExistence type="inferred from homology"/>
<reference evidence="20" key="1">
    <citation type="submission" date="2019-11" db="EMBL/GenBank/DDBJ databases">
        <authorList>
            <person name="Feng L."/>
        </authorList>
    </citation>
    <scope>NUCLEOTIDE SEQUENCE</scope>
    <source>
        <strain evidence="20">AcaccaeLFYP115</strain>
    </source>
</reference>
<dbReference type="InterPro" id="IPR001789">
    <property type="entry name" value="Sig_transdc_resp-reg_receiver"/>
</dbReference>
<dbReference type="InterPro" id="IPR003594">
    <property type="entry name" value="HATPase_dom"/>
</dbReference>
<dbReference type="Gene3D" id="3.30.565.10">
    <property type="entry name" value="Histidine kinase-like ATPase, C-terminal domain"/>
    <property type="match status" value="1"/>
</dbReference>
<dbReference type="AlphaFoldDB" id="A0A6N2U1K0"/>
<evidence type="ECO:0000256" key="2">
    <source>
        <dbReference type="ARBA" id="ARBA00004651"/>
    </source>
</evidence>
<dbReference type="CDD" id="cd17546">
    <property type="entry name" value="REC_hyHK_CKI1_RcsC-like"/>
    <property type="match status" value="1"/>
</dbReference>
<evidence type="ECO:0000256" key="17">
    <source>
        <dbReference type="ARBA" id="ARBA00064003"/>
    </source>
</evidence>
<dbReference type="PRINTS" id="PR00344">
    <property type="entry name" value="BCTRLSENSOR"/>
</dbReference>
<evidence type="ECO:0000256" key="5">
    <source>
        <dbReference type="ARBA" id="ARBA00018672"/>
    </source>
</evidence>
<evidence type="ECO:0000256" key="10">
    <source>
        <dbReference type="ARBA" id="ARBA00022741"/>
    </source>
</evidence>
<dbReference type="InterPro" id="IPR003661">
    <property type="entry name" value="HisK_dim/P_dom"/>
</dbReference>
<dbReference type="PANTHER" id="PTHR45339">
    <property type="entry name" value="HYBRID SIGNAL TRANSDUCTION HISTIDINE KINASE J"/>
    <property type="match status" value="1"/>
</dbReference>
<dbReference type="Pfam" id="PF02518">
    <property type="entry name" value="HATPase_c"/>
    <property type="match status" value="1"/>
</dbReference>
<dbReference type="CDD" id="cd00082">
    <property type="entry name" value="HisKA"/>
    <property type="match status" value="1"/>
</dbReference>
<dbReference type="Gene3D" id="1.10.287.130">
    <property type="match status" value="1"/>
</dbReference>
<evidence type="ECO:0000313" key="20">
    <source>
        <dbReference type="EMBL" id="VYT12314.1"/>
    </source>
</evidence>
<keyword evidence="15" id="KW-0472">Membrane</keyword>
<dbReference type="FunFam" id="3.30.565.10:FF:000010">
    <property type="entry name" value="Sensor histidine kinase RcsC"/>
    <property type="match status" value="1"/>
</dbReference>
<dbReference type="GO" id="GO:0005524">
    <property type="term" value="F:ATP binding"/>
    <property type="evidence" value="ECO:0007669"/>
    <property type="project" value="UniProtKB-KW"/>
</dbReference>
<evidence type="ECO:0000256" key="14">
    <source>
        <dbReference type="ARBA" id="ARBA00023012"/>
    </source>
</evidence>
<dbReference type="GO" id="GO:0000155">
    <property type="term" value="F:phosphorelay sensor kinase activity"/>
    <property type="evidence" value="ECO:0007669"/>
    <property type="project" value="InterPro"/>
</dbReference>
<dbReference type="EC" id="2.7.13.3" evidence="4"/>
<evidence type="ECO:0000256" key="9">
    <source>
        <dbReference type="ARBA" id="ARBA00022692"/>
    </source>
</evidence>
<comment type="function">
    <text evidence="16">May play the central regulatory role in sporulation. It may be an element of the effector pathway responsible for the activation of sporulation genes in response to nutritional stress. Spo0A may act in concert with spo0H (a sigma factor) to control the expression of some genes that are critical to the sporulation process.</text>
</comment>
<gene>
    <name evidence="20" type="primary">barA_3</name>
    <name evidence="20" type="ORF">ACLFYP115_01736</name>
</gene>
<dbReference type="InterPro" id="IPR004358">
    <property type="entry name" value="Sig_transdc_His_kin-like_C"/>
</dbReference>
<evidence type="ECO:0000256" key="15">
    <source>
        <dbReference type="ARBA" id="ARBA00023136"/>
    </source>
</evidence>
<keyword evidence="13" id="KW-1133">Transmembrane helix</keyword>
<dbReference type="Gene3D" id="3.30.450.20">
    <property type="entry name" value="PAS domain"/>
    <property type="match status" value="1"/>
</dbReference>
<comment type="subcellular location">
    <subcellularLocation>
        <location evidence="2">Cell membrane</location>
        <topology evidence="2">Multi-pass membrane protein</topology>
    </subcellularLocation>
</comment>
<dbReference type="SUPFAM" id="SSF55874">
    <property type="entry name" value="ATPase domain of HSP90 chaperone/DNA topoisomerase II/histidine kinase"/>
    <property type="match status" value="1"/>
</dbReference>
<keyword evidence="6" id="KW-1003">Cell membrane</keyword>
<evidence type="ECO:0000256" key="19">
    <source>
        <dbReference type="ARBA" id="ARBA00074306"/>
    </source>
</evidence>
<dbReference type="PROSITE" id="PS50110">
    <property type="entry name" value="RESPONSE_REGULATORY"/>
    <property type="match status" value="1"/>
</dbReference>
<evidence type="ECO:0000256" key="12">
    <source>
        <dbReference type="ARBA" id="ARBA00022840"/>
    </source>
</evidence>
<dbReference type="CDD" id="cd16922">
    <property type="entry name" value="HATPase_EvgS-ArcB-TorS-like"/>
    <property type="match status" value="1"/>
</dbReference>
<keyword evidence="9" id="KW-0812">Transmembrane</keyword>
<dbReference type="InterPro" id="IPR011006">
    <property type="entry name" value="CheY-like_superfamily"/>
</dbReference>
<dbReference type="FunFam" id="1.10.287.130:FF:000002">
    <property type="entry name" value="Two-component osmosensing histidine kinase"/>
    <property type="match status" value="1"/>
</dbReference>
<comment type="subunit">
    <text evidence="17">At low DSF concentrations, interacts with RpfF.</text>
</comment>
<evidence type="ECO:0000256" key="7">
    <source>
        <dbReference type="ARBA" id="ARBA00022553"/>
    </source>
</evidence>
<dbReference type="SUPFAM" id="SSF52172">
    <property type="entry name" value="CheY-like"/>
    <property type="match status" value="1"/>
</dbReference>
<dbReference type="EMBL" id="CACRSQ010000003">
    <property type="protein sequence ID" value="VYT12314.1"/>
    <property type="molecule type" value="Genomic_DNA"/>
</dbReference>
<keyword evidence="11 20" id="KW-0418">Kinase</keyword>
<evidence type="ECO:0000256" key="4">
    <source>
        <dbReference type="ARBA" id="ARBA00012438"/>
    </source>
</evidence>
<dbReference type="InterPro" id="IPR005467">
    <property type="entry name" value="His_kinase_dom"/>
</dbReference>
<organism evidence="20">
    <name type="scientific">Anaerostipes caccae</name>
    <dbReference type="NCBI Taxonomy" id="105841"/>
    <lineage>
        <taxon>Bacteria</taxon>
        <taxon>Bacillati</taxon>
        <taxon>Bacillota</taxon>
        <taxon>Clostridia</taxon>
        <taxon>Lachnospirales</taxon>
        <taxon>Lachnospiraceae</taxon>
        <taxon>Anaerostipes</taxon>
    </lineage>
</organism>
<dbReference type="Pfam" id="PF00072">
    <property type="entry name" value="Response_reg"/>
    <property type="match status" value="1"/>
</dbReference>
<dbReference type="PROSITE" id="PS50109">
    <property type="entry name" value="HIS_KIN"/>
    <property type="match status" value="1"/>
</dbReference>
<protein>
    <recommendedName>
        <fullName evidence="19">Circadian input-output histidine kinase CikA</fullName>
        <ecNumber evidence="4">2.7.13.3</ecNumber>
    </recommendedName>
    <alternativeName>
        <fullName evidence="18">Sensory/regulatory protein RpfC</fullName>
    </alternativeName>
    <alternativeName>
        <fullName evidence="5">Stage 0 sporulation protein A homolog</fullName>
    </alternativeName>
</protein>
<evidence type="ECO:0000256" key="8">
    <source>
        <dbReference type="ARBA" id="ARBA00022679"/>
    </source>
</evidence>
<dbReference type="Pfam" id="PF00512">
    <property type="entry name" value="HisKA"/>
    <property type="match status" value="1"/>
</dbReference>
<evidence type="ECO:0000256" key="6">
    <source>
        <dbReference type="ARBA" id="ARBA00022475"/>
    </source>
</evidence>
<evidence type="ECO:0000256" key="3">
    <source>
        <dbReference type="ARBA" id="ARBA00006402"/>
    </source>
</evidence>
<dbReference type="PANTHER" id="PTHR45339:SF1">
    <property type="entry name" value="HYBRID SIGNAL TRANSDUCTION HISTIDINE KINASE J"/>
    <property type="match status" value="1"/>
</dbReference>
<evidence type="ECO:0000256" key="1">
    <source>
        <dbReference type="ARBA" id="ARBA00000085"/>
    </source>
</evidence>
<evidence type="ECO:0000256" key="18">
    <source>
        <dbReference type="ARBA" id="ARBA00068150"/>
    </source>
</evidence>
<dbReference type="SMART" id="SM00387">
    <property type="entry name" value="HATPase_c"/>
    <property type="match status" value="1"/>
</dbReference>
<dbReference type="SMART" id="SM00388">
    <property type="entry name" value="HisKA"/>
    <property type="match status" value="1"/>
</dbReference>
<evidence type="ECO:0000256" key="11">
    <source>
        <dbReference type="ARBA" id="ARBA00022777"/>
    </source>
</evidence>
<dbReference type="Gene3D" id="3.40.50.2300">
    <property type="match status" value="1"/>
</dbReference>
<dbReference type="SUPFAM" id="SSF47384">
    <property type="entry name" value="Homodimeric domain of signal transducing histidine kinase"/>
    <property type="match status" value="1"/>
</dbReference>
<accession>A0A6N2U1K0</accession>
<evidence type="ECO:0000256" key="13">
    <source>
        <dbReference type="ARBA" id="ARBA00022989"/>
    </source>
</evidence>
<keyword evidence="14" id="KW-0902">Two-component regulatory system</keyword>
<dbReference type="InterPro" id="IPR036890">
    <property type="entry name" value="HATPase_C_sf"/>
</dbReference>
<dbReference type="InterPro" id="IPR033479">
    <property type="entry name" value="dCache_1"/>
</dbReference>
<sequence>MKRLRESIHNKKLICFLGAAIVLLAVSFFIMLAAYFKKFDRTLAKENENRLSETAQQTASHALTIIKDTGVSLRMTADALSFIPSSSKKISYLQSTLKKPGVAFIGYAGRDGILRSPNMHKTEDISKEDYFLSACGGKTEVTNVQRKILEDKAVSGIIFSMPVYDGSGHAEGVLIAMMDIKNLQDALNMTSFSGNGYAYLIDMDGELILRTKSMDYNNYFTVLENVSFSDGYSFQKTKSDINAHKKGMTLYDHLGTEQYAYYQPLGFNGWTIISIVAKDTVSANTAALTKELSILVTACAGVFVFLLTCVAVSFISSKNQRRIAEMKSAFLANMSHEIRTPMNAVTGVSELLLREDLSAKQREYVNTIAHSSNSLLSVINDILDFSKIESGKFTLIEEEYSLRSLITDITALTVLKIGAKPVCFYIDLDEKLPAFLYGDMTRVKQIMVNLLGNAVKFTEQGHICLRLSGRIENGDFWLVMTVEDTGIGIRKQDMDRLFHSFEQVDTHHSHSTGGTGLGLAISRNLAEMMEGSIDVESVYGEGSSFTAAVRQRPQGEDKLVHITWPREQVLAVYEPNRDLCALYQKSLEEYKVSHWIESDQKKFIDAVSRGSYDFILADEKTLSMAESAIDRPVKGIVLLRQEEDAYGVQEPAVYSPLFCFGLESLMSSEKKVFRTAGQFDISMIRPVPEAKILLVDDNQINLGVAEALMAPYQMQIDCADSGKQAVQAVTEVDYDLIFLDHMMPEMDGVETLKVIRSLPNKKKRAVPVIALTANVTKEAQELFKKEGFDGFMPKPIDIRLLDQILMRYLRMHNR</sequence>
<comment type="catalytic activity">
    <reaction evidence="1">
        <text>ATP + protein L-histidine = ADP + protein N-phospho-L-histidine.</text>
        <dbReference type="EC" id="2.7.13.3"/>
    </reaction>
</comment>
<evidence type="ECO:0000256" key="16">
    <source>
        <dbReference type="ARBA" id="ARBA00024867"/>
    </source>
</evidence>
<keyword evidence="7" id="KW-0597">Phosphoprotein</keyword>
<dbReference type="InterPro" id="IPR036097">
    <property type="entry name" value="HisK_dim/P_sf"/>
</dbReference>
<keyword evidence="12" id="KW-0067">ATP-binding</keyword>
<dbReference type="GO" id="GO:0005886">
    <property type="term" value="C:plasma membrane"/>
    <property type="evidence" value="ECO:0007669"/>
    <property type="project" value="UniProtKB-SubCell"/>
</dbReference>
<dbReference type="CDD" id="cd12912">
    <property type="entry name" value="PDC2_MCP_like"/>
    <property type="match status" value="1"/>
</dbReference>
<dbReference type="SMART" id="SM00448">
    <property type="entry name" value="REC"/>
    <property type="match status" value="1"/>
</dbReference>
<keyword evidence="8 20" id="KW-0808">Transferase</keyword>
<name>A0A6N2U1K0_9FIRM</name>
<dbReference type="Pfam" id="PF02743">
    <property type="entry name" value="dCache_1"/>
    <property type="match status" value="1"/>
</dbReference>
<keyword evidence="10" id="KW-0547">Nucleotide-binding</keyword>
<comment type="similarity">
    <text evidence="3">In the N-terminal section; belongs to the phytochrome family.</text>
</comment>
<dbReference type="RefSeq" id="WP_006565417.1">
    <property type="nucleotide sequence ID" value="NZ_BAABZP010000001.1"/>
</dbReference>